<feature type="compositionally biased region" description="Polar residues" evidence="1">
    <location>
        <begin position="65"/>
        <end position="77"/>
    </location>
</feature>
<protein>
    <submittedName>
        <fullName evidence="2">Uncharacterized protein</fullName>
    </submittedName>
</protein>
<feature type="region of interest" description="Disordered" evidence="1">
    <location>
        <begin position="1"/>
        <end position="28"/>
    </location>
</feature>
<evidence type="ECO:0000256" key="1">
    <source>
        <dbReference type="SAM" id="MobiDB-lite"/>
    </source>
</evidence>
<evidence type="ECO:0000313" key="2">
    <source>
        <dbReference type="EMBL" id="CAH2043128.1"/>
    </source>
</evidence>
<reference evidence="2" key="1">
    <citation type="submission" date="2022-03" db="EMBL/GenBank/DDBJ databases">
        <authorList>
            <person name="Martin H S."/>
        </authorList>
    </citation>
    <scope>NUCLEOTIDE SEQUENCE</scope>
</reference>
<feature type="compositionally biased region" description="Basic residues" evidence="1">
    <location>
        <begin position="54"/>
        <end position="64"/>
    </location>
</feature>
<keyword evidence="3" id="KW-1185">Reference proteome</keyword>
<proteinExistence type="predicted"/>
<feature type="non-terminal residue" evidence="2">
    <location>
        <position position="97"/>
    </location>
</feature>
<sequence>MDDDRGAAKRGAEAAARRRARHDFVRDALRTQKTTCSLNTPPPPLSWYITRHKYPTAKGSRRNHQQQSSHPRNQPSWRRNVVVKCACFASTAGIPET</sequence>
<dbReference type="Proteomes" id="UP000837857">
    <property type="component" value="Chromosome 15"/>
</dbReference>
<dbReference type="EMBL" id="OW152827">
    <property type="protein sequence ID" value="CAH2043128.1"/>
    <property type="molecule type" value="Genomic_DNA"/>
</dbReference>
<gene>
    <name evidence="2" type="ORF">IPOD504_LOCUS4161</name>
</gene>
<accession>A0ABN8I1Y2</accession>
<name>A0ABN8I1Y2_9NEOP</name>
<feature type="region of interest" description="Disordered" evidence="1">
    <location>
        <begin position="54"/>
        <end position="77"/>
    </location>
</feature>
<evidence type="ECO:0000313" key="3">
    <source>
        <dbReference type="Proteomes" id="UP000837857"/>
    </source>
</evidence>
<organism evidence="2 3">
    <name type="scientific">Iphiclides podalirius</name>
    <name type="common">scarce swallowtail</name>
    <dbReference type="NCBI Taxonomy" id="110791"/>
    <lineage>
        <taxon>Eukaryota</taxon>
        <taxon>Metazoa</taxon>
        <taxon>Ecdysozoa</taxon>
        <taxon>Arthropoda</taxon>
        <taxon>Hexapoda</taxon>
        <taxon>Insecta</taxon>
        <taxon>Pterygota</taxon>
        <taxon>Neoptera</taxon>
        <taxon>Endopterygota</taxon>
        <taxon>Lepidoptera</taxon>
        <taxon>Glossata</taxon>
        <taxon>Ditrysia</taxon>
        <taxon>Papilionoidea</taxon>
        <taxon>Papilionidae</taxon>
        <taxon>Papilioninae</taxon>
        <taxon>Iphiclides</taxon>
    </lineage>
</organism>